<dbReference type="InterPro" id="IPR023561">
    <property type="entry name" value="Carbonic_anhydrase_a-class"/>
</dbReference>
<dbReference type="GO" id="GO:0005737">
    <property type="term" value="C:cytoplasm"/>
    <property type="evidence" value="ECO:0007669"/>
    <property type="project" value="TreeGrafter"/>
</dbReference>
<dbReference type="SMART" id="SM01057">
    <property type="entry name" value="Carb_anhydrase"/>
    <property type="match status" value="1"/>
</dbReference>
<dbReference type="Gene3D" id="3.10.200.10">
    <property type="entry name" value="Alpha carbonic anhydrase"/>
    <property type="match status" value="1"/>
</dbReference>
<evidence type="ECO:0000256" key="2">
    <source>
        <dbReference type="ARBA" id="ARBA00010718"/>
    </source>
</evidence>
<reference evidence="7" key="1">
    <citation type="submission" date="2025-08" db="UniProtKB">
        <authorList>
            <consortium name="Ensembl"/>
        </authorList>
    </citation>
    <scope>IDENTIFICATION</scope>
</reference>
<dbReference type="Pfam" id="PF00194">
    <property type="entry name" value="Carb_anhydrase"/>
    <property type="match status" value="1"/>
</dbReference>
<evidence type="ECO:0000256" key="3">
    <source>
        <dbReference type="ARBA" id="ARBA00012925"/>
    </source>
</evidence>
<feature type="domain" description="Alpha-carbonic anhydrase" evidence="6">
    <location>
        <begin position="3"/>
        <end position="237"/>
    </location>
</feature>
<accession>A0A8C5D1A7</accession>
<proteinExistence type="inferred from homology"/>
<sequence length="290" mass="32298">MSHAWGYSAENGPEKWVTKLPHRRWVPASPPSTIVPADASYDAGLKPLCLKYDAKDCIDILNNGHSFQVTFTDDTDSSILVLTDPISGVYRLKHGTKYAAELHLVHWNTKYPSFGEAASKSDGLAVVGVFLKVNRAENAQLQKVLDTFDAIKTKGTQTTFPGFDPTTLLPGCLDYWTYDGSLTTPPLLESVTWIVCKETISVSPAQVNPPTTPCWPVQRLFAVDGIRERGQLTHTQAGPKHSILIISIPTSYYSRHYNLNQGEDCPARIKVFTWGNPIQAQRRRLSLWRS</sequence>
<evidence type="ECO:0000256" key="5">
    <source>
        <dbReference type="ARBA" id="ARBA00048348"/>
    </source>
</evidence>
<keyword evidence="4" id="KW-0456">Lyase</keyword>
<comment type="similarity">
    <text evidence="2">Belongs to the alpha-carbonic anhydrase family.</text>
</comment>
<evidence type="ECO:0000313" key="7">
    <source>
        <dbReference type="Ensembl" id="ENSGMOP00000069310.1"/>
    </source>
</evidence>
<dbReference type="Proteomes" id="UP000694546">
    <property type="component" value="Chromosome 23"/>
</dbReference>
<organism evidence="7 8">
    <name type="scientific">Gadus morhua</name>
    <name type="common">Atlantic cod</name>
    <dbReference type="NCBI Taxonomy" id="8049"/>
    <lineage>
        <taxon>Eukaryota</taxon>
        <taxon>Metazoa</taxon>
        <taxon>Chordata</taxon>
        <taxon>Craniata</taxon>
        <taxon>Vertebrata</taxon>
        <taxon>Euteleostomi</taxon>
        <taxon>Actinopterygii</taxon>
        <taxon>Neopterygii</taxon>
        <taxon>Teleostei</taxon>
        <taxon>Neoteleostei</taxon>
        <taxon>Acanthomorphata</taxon>
        <taxon>Zeiogadaria</taxon>
        <taxon>Gadariae</taxon>
        <taxon>Gadiformes</taxon>
        <taxon>Gadoidei</taxon>
        <taxon>Gadidae</taxon>
        <taxon>Gadus</taxon>
    </lineage>
</organism>
<protein>
    <recommendedName>
        <fullName evidence="3">carbonic anhydrase</fullName>
        <ecNumber evidence="3">4.2.1.1</ecNumber>
    </recommendedName>
</protein>
<evidence type="ECO:0000256" key="4">
    <source>
        <dbReference type="ARBA" id="ARBA00023239"/>
    </source>
</evidence>
<dbReference type="GO" id="GO:0006885">
    <property type="term" value="P:regulation of pH"/>
    <property type="evidence" value="ECO:0007669"/>
    <property type="project" value="TreeGrafter"/>
</dbReference>
<evidence type="ECO:0000313" key="8">
    <source>
        <dbReference type="Proteomes" id="UP000694546"/>
    </source>
</evidence>
<dbReference type="PROSITE" id="PS51144">
    <property type="entry name" value="ALPHA_CA_2"/>
    <property type="match status" value="1"/>
</dbReference>
<comment type="catalytic activity">
    <reaction evidence="5">
        <text>hydrogencarbonate + H(+) = CO2 + H2O</text>
        <dbReference type="Rhea" id="RHEA:10748"/>
        <dbReference type="ChEBI" id="CHEBI:15377"/>
        <dbReference type="ChEBI" id="CHEBI:15378"/>
        <dbReference type="ChEBI" id="CHEBI:16526"/>
        <dbReference type="ChEBI" id="CHEBI:17544"/>
        <dbReference type="EC" id="4.2.1.1"/>
    </reaction>
</comment>
<dbReference type="GO" id="GO:0004089">
    <property type="term" value="F:carbonate dehydratase activity"/>
    <property type="evidence" value="ECO:0007669"/>
    <property type="project" value="UniProtKB-EC"/>
</dbReference>
<reference evidence="7" key="2">
    <citation type="submission" date="2025-09" db="UniProtKB">
        <authorList>
            <consortium name="Ensembl"/>
        </authorList>
    </citation>
    <scope>IDENTIFICATION</scope>
</reference>
<dbReference type="EC" id="4.2.1.1" evidence="3"/>
<keyword evidence="8" id="KW-1185">Reference proteome</keyword>
<dbReference type="Ensembl" id="ENSGMOT00000061093.1">
    <property type="protein sequence ID" value="ENSGMOP00000069310.1"/>
    <property type="gene ID" value="ENSGMOG00000036829.1"/>
</dbReference>
<comment type="cofactor">
    <cofactor evidence="1">
        <name>Zn(2+)</name>
        <dbReference type="ChEBI" id="CHEBI:29105"/>
    </cofactor>
</comment>
<dbReference type="PANTHER" id="PTHR18952:SF120">
    <property type="entry name" value="CARBONIC ANHYDRASE 2"/>
    <property type="match status" value="1"/>
</dbReference>
<dbReference type="GeneTree" id="ENSGT00940000166576"/>
<evidence type="ECO:0000256" key="1">
    <source>
        <dbReference type="ARBA" id="ARBA00001947"/>
    </source>
</evidence>
<dbReference type="InterPro" id="IPR036398">
    <property type="entry name" value="CA_dom_sf"/>
</dbReference>
<dbReference type="PANTHER" id="PTHR18952">
    <property type="entry name" value="CARBONIC ANHYDRASE"/>
    <property type="match status" value="1"/>
</dbReference>
<dbReference type="GO" id="GO:0008270">
    <property type="term" value="F:zinc ion binding"/>
    <property type="evidence" value="ECO:0007669"/>
    <property type="project" value="InterPro"/>
</dbReference>
<evidence type="ECO:0000259" key="6">
    <source>
        <dbReference type="PROSITE" id="PS51144"/>
    </source>
</evidence>
<dbReference type="AlphaFoldDB" id="A0A8C5D1A7"/>
<name>A0A8C5D1A7_GADMO</name>
<dbReference type="InterPro" id="IPR001148">
    <property type="entry name" value="CA_dom"/>
</dbReference>
<dbReference type="GO" id="GO:0015670">
    <property type="term" value="P:carbon dioxide transport"/>
    <property type="evidence" value="ECO:0007669"/>
    <property type="project" value="TreeGrafter"/>
</dbReference>
<dbReference type="SUPFAM" id="SSF51069">
    <property type="entry name" value="Carbonic anhydrase"/>
    <property type="match status" value="1"/>
</dbReference>